<feature type="transmembrane region" description="Helical" evidence="11">
    <location>
        <begin position="48"/>
        <end position="68"/>
    </location>
</feature>
<proteinExistence type="predicted"/>
<evidence type="ECO:0000256" key="1">
    <source>
        <dbReference type="ARBA" id="ARBA00000085"/>
    </source>
</evidence>
<dbReference type="GO" id="GO:0005524">
    <property type="term" value="F:ATP binding"/>
    <property type="evidence" value="ECO:0007669"/>
    <property type="project" value="UniProtKB-KW"/>
</dbReference>
<dbReference type="SMART" id="SM00387">
    <property type="entry name" value="HATPase_c"/>
    <property type="match status" value="1"/>
</dbReference>
<evidence type="ECO:0000256" key="6">
    <source>
        <dbReference type="ARBA" id="ARBA00022679"/>
    </source>
</evidence>
<comment type="subcellular location">
    <subcellularLocation>
        <location evidence="2">Cell membrane</location>
        <topology evidence="2">Multi-pass membrane protein</topology>
    </subcellularLocation>
</comment>
<feature type="transmembrane region" description="Helical" evidence="11">
    <location>
        <begin position="21"/>
        <end position="42"/>
    </location>
</feature>
<dbReference type="GO" id="GO:0000155">
    <property type="term" value="F:phosphorelay sensor kinase activity"/>
    <property type="evidence" value="ECO:0007669"/>
    <property type="project" value="InterPro"/>
</dbReference>
<keyword evidence="8 13" id="KW-0418">Kinase</keyword>
<keyword evidence="4" id="KW-1003">Cell membrane</keyword>
<dbReference type="InterPro" id="IPR036890">
    <property type="entry name" value="HATPase_C_sf"/>
</dbReference>
<keyword evidence="14" id="KW-1185">Reference proteome</keyword>
<evidence type="ECO:0000256" key="10">
    <source>
        <dbReference type="SAM" id="MobiDB-lite"/>
    </source>
</evidence>
<dbReference type="Gene3D" id="3.30.565.10">
    <property type="entry name" value="Histidine kinase-like ATPase, C-terminal domain"/>
    <property type="match status" value="1"/>
</dbReference>
<evidence type="ECO:0000256" key="4">
    <source>
        <dbReference type="ARBA" id="ARBA00022475"/>
    </source>
</evidence>
<accession>A0A6A7Y278</accession>
<dbReference type="CDD" id="cd00082">
    <property type="entry name" value="HisKA"/>
    <property type="match status" value="1"/>
</dbReference>
<dbReference type="RefSeq" id="WP_153479746.1">
    <property type="nucleotide sequence ID" value="NZ_VWNA01000001.1"/>
</dbReference>
<dbReference type="PANTHER" id="PTHR44936:SF10">
    <property type="entry name" value="SENSOR PROTEIN RSTB"/>
    <property type="match status" value="1"/>
</dbReference>
<keyword evidence="9" id="KW-0067">ATP-binding</keyword>
<keyword evidence="5" id="KW-0597">Phosphoprotein</keyword>
<dbReference type="InterPro" id="IPR047770">
    <property type="entry name" value="RegB"/>
</dbReference>
<dbReference type="SUPFAM" id="SSF47384">
    <property type="entry name" value="Homodimeric domain of signal transducing histidine kinase"/>
    <property type="match status" value="1"/>
</dbReference>
<organism evidence="13 14">
    <name type="scientific">Segnochrobactrum spirostomi</name>
    <dbReference type="NCBI Taxonomy" id="2608987"/>
    <lineage>
        <taxon>Bacteria</taxon>
        <taxon>Pseudomonadati</taxon>
        <taxon>Pseudomonadota</taxon>
        <taxon>Alphaproteobacteria</taxon>
        <taxon>Hyphomicrobiales</taxon>
        <taxon>Segnochrobactraceae</taxon>
        <taxon>Segnochrobactrum</taxon>
    </lineage>
</organism>
<evidence type="ECO:0000256" key="3">
    <source>
        <dbReference type="ARBA" id="ARBA00012438"/>
    </source>
</evidence>
<dbReference type="InterPro" id="IPR003594">
    <property type="entry name" value="HATPase_dom"/>
</dbReference>
<dbReference type="EMBL" id="VWNA01000001">
    <property type="protein sequence ID" value="MQT12487.1"/>
    <property type="molecule type" value="Genomic_DNA"/>
</dbReference>
<dbReference type="Proteomes" id="UP000332515">
    <property type="component" value="Unassembled WGS sequence"/>
</dbReference>
<dbReference type="InterPro" id="IPR005467">
    <property type="entry name" value="His_kinase_dom"/>
</dbReference>
<comment type="caution">
    <text evidence="13">The sequence shown here is derived from an EMBL/GenBank/DDBJ whole genome shotgun (WGS) entry which is preliminary data.</text>
</comment>
<feature type="transmembrane region" description="Helical" evidence="11">
    <location>
        <begin position="128"/>
        <end position="147"/>
    </location>
</feature>
<dbReference type="AlphaFoldDB" id="A0A6A7Y278"/>
<feature type="domain" description="Histidine kinase" evidence="12">
    <location>
        <begin position="216"/>
        <end position="436"/>
    </location>
</feature>
<dbReference type="GO" id="GO:0005886">
    <property type="term" value="C:plasma membrane"/>
    <property type="evidence" value="ECO:0007669"/>
    <property type="project" value="UniProtKB-SubCell"/>
</dbReference>
<evidence type="ECO:0000313" key="14">
    <source>
        <dbReference type="Proteomes" id="UP000332515"/>
    </source>
</evidence>
<evidence type="ECO:0000259" key="12">
    <source>
        <dbReference type="PROSITE" id="PS50109"/>
    </source>
</evidence>
<evidence type="ECO:0000256" key="11">
    <source>
        <dbReference type="SAM" id="Phobius"/>
    </source>
</evidence>
<keyword evidence="7" id="KW-0547">Nucleotide-binding</keyword>
<sequence length="465" mass="50157">MSLALDRSPSQHGRSVRLDTLVRLRWLAVAGQTGTVATVAFVLHFRLPTGWCLALIALSAWVNLLLRLRFPSSQRFSERATTVLLAYDILQLVGLLYLTGGLLNPFMFLLIAPVMISATALPPSRTLMLGALVVAAATLLGFFHLPLPWYPGEVLTLPPLYNLAVWAALVSTLSFLGIYAFRVAEEARRLSDALTATELILARENHLTALDGLAAAAAHELGTPLATIALVATELEAELDADDPRGDDIRLLSSQSQRCREILRKLTSMGVDPDSPLERMPLPQLLEELTAPHREFGIEIVLERQGAADSEPVFSRNPAILYGLGNIIENAIDFATERVDVRAEWDAETVTITVADDGPGFAVEIIERLGEPYVTTRGHPRDSAPVPAAEAERGGLGLGFFIAKTLLERTGARLSLANRKHPERGALVAIVWPRAAVEGAPIPASSGQARGANVASRLPSTPKAL</sequence>
<name>A0A6A7Y278_9HYPH</name>
<evidence type="ECO:0000313" key="13">
    <source>
        <dbReference type="EMBL" id="MQT12487.1"/>
    </source>
</evidence>
<dbReference type="PANTHER" id="PTHR44936">
    <property type="entry name" value="SENSOR PROTEIN CREC"/>
    <property type="match status" value="1"/>
</dbReference>
<dbReference type="PRINTS" id="PR00344">
    <property type="entry name" value="BCTRLSENSOR"/>
</dbReference>
<gene>
    <name evidence="13" type="ORF">F0357_07375</name>
</gene>
<feature type="region of interest" description="Disordered" evidence="10">
    <location>
        <begin position="442"/>
        <end position="465"/>
    </location>
</feature>
<evidence type="ECO:0000256" key="8">
    <source>
        <dbReference type="ARBA" id="ARBA00022777"/>
    </source>
</evidence>
<feature type="transmembrane region" description="Helical" evidence="11">
    <location>
        <begin position="159"/>
        <end position="181"/>
    </location>
</feature>
<keyword evidence="11" id="KW-1133">Transmembrane helix</keyword>
<dbReference type="EC" id="2.7.13.3" evidence="3"/>
<dbReference type="InterPro" id="IPR003661">
    <property type="entry name" value="HisK_dim/P_dom"/>
</dbReference>
<protein>
    <recommendedName>
        <fullName evidence="3">histidine kinase</fullName>
        <ecNumber evidence="3">2.7.13.3</ecNumber>
    </recommendedName>
</protein>
<dbReference type="InterPro" id="IPR036097">
    <property type="entry name" value="HisK_dim/P_sf"/>
</dbReference>
<comment type="catalytic activity">
    <reaction evidence="1">
        <text>ATP + protein L-histidine = ADP + protein N-phospho-L-histidine.</text>
        <dbReference type="EC" id="2.7.13.3"/>
    </reaction>
</comment>
<evidence type="ECO:0000256" key="9">
    <source>
        <dbReference type="ARBA" id="ARBA00022840"/>
    </source>
</evidence>
<keyword evidence="11" id="KW-0812">Transmembrane</keyword>
<evidence type="ECO:0000256" key="5">
    <source>
        <dbReference type="ARBA" id="ARBA00022553"/>
    </source>
</evidence>
<dbReference type="Pfam" id="PF00512">
    <property type="entry name" value="HisKA"/>
    <property type="match status" value="1"/>
</dbReference>
<dbReference type="InterPro" id="IPR004358">
    <property type="entry name" value="Sig_transdc_His_kin-like_C"/>
</dbReference>
<evidence type="ECO:0000256" key="2">
    <source>
        <dbReference type="ARBA" id="ARBA00004651"/>
    </source>
</evidence>
<dbReference type="NCBIfam" id="NF033792">
    <property type="entry name" value="ActS_PrrB_HisK"/>
    <property type="match status" value="1"/>
</dbReference>
<dbReference type="Gene3D" id="1.10.287.130">
    <property type="match status" value="1"/>
</dbReference>
<keyword evidence="6" id="KW-0808">Transferase</keyword>
<keyword evidence="11" id="KW-0472">Membrane</keyword>
<evidence type="ECO:0000256" key="7">
    <source>
        <dbReference type="ARBA" id="ARBA00022741"/>
    </source>
</evidence>
<dbReference type="InterPro" id="IPR050980">
    <property type="entry name" value="2C_sensor_his_kinase"/>
</dbReference>
<dbReference type="Pfam" id="PF02518">
    <property type="entry name" value="HATPase_c"/>
    <property type="match status" value="1"/>
</dbReference>
<reference evidence="13 14" key="1">
    <citation type="submission" date="2019-09" db="EMBL/GenBank/DDBJ databases">
        <title>Segnochrobactrum spirostomi gen. nov., sp. nov., isolated from the ciliate Spirostomum cf. yagiui and description of a novel family, Segnochrobactraceae fam. nov. within the order Rhizobiales of the class Alphaproteobacteria.</title>
        <authorList>
            <person name="Akter S."/>
            <person name="Shazib S.U.A."/>
            <person name="Shin M.K."/>
        </authorList>
    </citation>
    <scope>NUCLEOTIDE SEQUENCE [LARGE SCALE GENOMIC DNA]</scope>
    <source>
        <strain evidence="13 14">Sp-1</strain>
    </source>
</reference>
<dbReference type="SUPFAM" id="SSF55874">
    <property type="entry name" value="ATPase domain of HSP90 chaperone/DNA topoisomerase II/histidine kinase"/>
    <property type="match status" value="1"/>
</dbReference>
<dbReference type="SMART" id="SM00388">
    <property type="entry name" value="HisKA"/>
    <property type="match status" value="1"/>
</dbReference>
<dbReference type="PROSITE" id="PS50109">
    <property type="entry name" value="HIS_KIN"/>
    <property type="match status" value="1"/>
</dbReference>